<dbReference type="EMBL" id="JAAIJQ010000002">
    <property type="protein sequence ID" value="NEV60412.1"/>
    <property type="molecule type" value="Genomic_DNA"/>
</dbReference>
<evidence type="ECO:0000313" key="1">
    <source>
        <dbReference type="EMBL" id="NEV60412.1"/>
    </source>
</evidence>
<evidence type="ECO:0000313" key="2">
    <source>
        <dbReference type="Proteomes" id="UP000483379"/>
    </source>
</evidence>
<sequence>MRDLYLAAEQDLLQHGKSSAFEGRTLTMADLTEIRAGRQEWERRVMAELASTAHTRGGLSVSVASFGNG</sequence>
<gene>
    <name evidence="1" type="ORF">G3446_00635</name>
</gene>
<comment type="caution">
    <text evidence="1">The sequence shown here is derived from an EMBL/GenBank/DDBJ whole genome shotgun (WGS) entry which is preliminary data.</text>
</comment>
<organism evidence="1 2">
    <name type="scientific">Thiorhodococcus minor</name>
    <dbReference type="NCBI Taxonomy" id="57489"/>
    <lineage>
        <taxon>Bacteria</taxon>
        <taxon>Pseudomonadati</taxon>
        <taxon>Pseudomonadota</taxon>
        <taxon>Gammaproteobacteria</taxon>
        <taxon>Chromatiales</taxon>
        <taxon>Chromatiaceae</taxon>
        <taxon>Thiorhodococcus</taxon>
    </lineage>
</organism>
<proteinExistence type="predicted"/>
<dbReference type="AlphaFoldDB" id="A0A6M0JSB6"/>
<keyword evidence="2" id="KW-1185">Reference proteome</keyword>
<evidence type="ECO:0008006" key="3">
    <source>
        <dbReference type="Google" id="ProtNLM"/>
    </source>
</evidence>
<dbReference type="Proteomes" id="UP000483379">
    <property type="component" value="Unassembled WGS sequence"/>
</dbReference>
<reference evidence="1 2" key="1">
    <citation type="submission" date="2020-02" db="EMBL/GenBank/DDBJ databases">
        <title>Genome sequences of Thiorhodococcus mannitoliphagus and Thiorhodococcus minor, purple sulfur photosynthetic bacteria in the gammaproteobacterial family, Chromatiaceae.</title>
        <authorList>
            <person name="Aviles F.A."/>
            <person name="Meyer T.E."/>
            <person name="Kyndt J.A."/>
        </authorList>
    </citation>
    <scope>NUCLEOTIDE SEQUENCE [LARGE SCALE GENOMIC DNA]</scope>
    <source>
        <strain evidence="1 2">DSM 11518</strain>
    </source>
</reference>
<accession>A0A6M0JSB6</accession>
<name>A0A6M0JSB6_9GAMM</name>
<protein>
    <recommendedName>
        <fullName evidence="3">Primosomal replication protein PriB/PriC domain protein</fullName>
    </recommendedName>
</protein>